<keyword evidence="4" id="KW-1185">Reference proteome</keyword>
<evidence type="ECO:0000256" key="2">
    <source>
        <dbReference type="SAM" id="SignalP"/>
    </source>
</evidence>
<dbReference type="Proteomes" id="UP000258309">
    <property type="component" value="Unassembled WGS sequence"/>
</dbReference>
<dbReference type="PANTHER" id="PTHR40640">
    <property type="entry name" value="ANCHORED GLYCOPROTEIN, PUTATIVE (AFU_ORTHOLOGUE AFUA_8G04860)-RELATED"/>
    <property type="match status" value="1"/>
</dbReference>
<name>A0A3E2HKS6_SCYLI</name>
<dbReference type="EMBL" id="NCSJ02000027">
    <property type="protein sequence ID" value="RFU33986.1"/>
    <property type="molecule type" value="Genomic_DNA"/>
</dbReference>
<evidence type="ECO:0000313" key="3">
    <source>
        <dbReference type="EMBL" id="RFU33986.1"/>
    </source>
</evidence>
<evidence type="ECO:0000256" key="1">
    <source>
        <dbReference type="SAM" id="MobiDB-lite"/>
    </source>
</evidence>
<feature type="region of interest" description="Disordered" evidence="1">
    <location>
        <begin position="151"/>
        <end position="196"/>
    </location>
</feature>
<sequence>MYPTTISVLGLAIASLALAQTSVVTLYVPGADVQPLDASIVGSDATATTYAIQCAPGTDSNDCGLPGVITLVEGPKTAKYTMSAEMDASGAVAFTGYVDCSLAGTTSAVCIESYGGNEANSPGRSTMTYTGTDLEYMPVTITAGAAAKATTGASPSSAVPSTTDTVSLATPANTSGASSSGSAASSSGSAAAQPTTGGASLSGANIKLALGGAAAVLAML</sequence>
<keyword evidence="2" id="KW-0732">Signal</keyword>
<feature type="non-terminal residue" evidence="3">
    <location>
        <position position="1"/>
    </location>
</feature>
<gene>
    <name evidence="3" type="ORF">B7463_g2351</name>
</gene>
<reference evidence="3 4" key="1">
    <citation type="submission" date="2018-05" db="EMBL/GenBank/DDBJ databases">
        <title>Draft genome sequence of Scytalidium lignicola DSM 105466, a ubiquitous saprotrophic fungus.</title>
        <authorList>
            <person name="Buettner E."/>
            <person name="Gebauer A.M."/>
            <person name="Hofrichter M."/>
            <person name="Liers C."/>
            <person name="Kellner H."/>
        </authorList>
    </citation>
    <scope>NUCLEOTIDE SEQUENCE [LARGE SCALE GENOMIC DNA]</scope>
    <source>
        <strain evidence="3 4">DSM 105466</strain>
    </source>
</reference>
<comment type="caution">
    <text evidence="3">The sequence shown here is derived from an EMBL/GenBank/DDBJ whole genome shotgun (WGS) entry which is preliminary data.</text>
</comment>
<evidence type="ECO:0000313" key="4">
    <source>
        <dbReference type="Proteomes" id="UP000258309"/>
    </source>
</evidence>
<organism evidence="3 4">
    <name type="scientific">Scytalidium lignicola</name>
    <name type="common">Hyphomycete</name>
    <dbReference type="NCBI Taxonomy" id="5539"/>
    <lineage>
        <taxon>Eukaryota</taxon>
        <taxon>Fungi</taxon>
        <taxon>Dikarya</taxon>
        <taxon>Ascomycota</taxon>
        <taxon>Pezizomycotina</taxon>
        <taxon>Leotiomycetes</taxon>
        <taxon>Leotiomycetes incertae sedis</taxon>
        <taxon>Scytalidium</taxon>
    </lineage>
</organism>
<proteinExistence type="predicted"/>
<accession>A0A3E2HKS6</accession>
<protein>
    <submittedName>
        <fullName evidence="3">Uncharacterized protein</fullName>
    </submittedName>
</protein>
<dbReference type="OrthoDB" id="4991875at2759"/>
<dbReference type="AlphaFoldDB" id="A0A3E2HKS6"/>
<feature type="compositionally biased region" description="Low complexity" evidence="1">
    <location>
        <begin position="169"/>
        <end position="196"/>
    </location>
</feature>
<dbReference type="OMA" id="STIGWDQ"/>
<feature type="signal peptide" evidence="2">
    <location>
        <begin position="1"/>
        <end position="19"/>
    </location>
</feature>
<dbReference type="PANTHER" id="PTHR40640:SF1">
    <property type="entry name" value="ANCHORED GLYCOPROTEIN, PUTATIVE (AFU_ORTHOLOGUE AFUA_8G04860)-RELATED"/>
    <property type="match status" value="1"/>
</dbReference>
<feature type="compositionally biased region" description="Polar residues" evidence="1">
    <location>
        <begin position="159"/>
        <end position="168"/>
    </location>
</feature>
<dbReference type="STRING" id="5539.A0A3E2HKS6"/>
<feature type="non-terminal residue" evidence="3">
    <location>
        <position position="220"/>
    </location>
</feature>
<feature type="chain" id="PRO_5017782604" evidence="2">
    <location>
        <begin position="20"/>
        <end position="220"/>
    </location>
</feature>